<evidence type="ECO:0000313" key="5">
    <source>
        <dbReference type="Proteomes" id="UP000001072"/>
    </source>
</evidence>
<evidence type="ECO:0000256" key="3">
    <source>
        <dbReference type="SAM" id="MobiDB-lite"/>
    </source>
</evidence>
<keyword evidence="2" id="KW-0653">Protein transport</keyword>
<dbReference type="GO" id="GO:0007030">
    <property type="term" value="P:Golgi organization"/>
    <property type="evidence" value="ECO:0007669"/>
    <property type="project" value="UniProtKB-UniRule"/>
</dbReference>
<dbReference type="RefSeq" id="XP_007417932.1">
    <property type="nucleotide sequence ID" value="XM_007417870.1"/>
</dbReference>
<comment type="subunit">
    <text evidence="2">Component of the Golgi-associated retrograde protein (GARP) complex.</text>
</comment>
<dbReference type="PANTHER" id="PTHR15954:SF4">
    <property type="entry name" value="VACUOLAR PROTEIN SORTING-ASSOCIATED PROTEIN 51 HOMOLOG"/>
    <property type="match status" value="1"/>
</dbReference>
<comment type="subcellular location">
    <subcellularLocation>
        <location evidence="2">Golgi apparatus</location>
        <location evidence="2">trans-Golgi network</location>
    </subcellularLocation>
</comment>
<dbReference type="Pfam" id="PF08700">
    <property type="entry name" value="VPS51_Exo84_N"/>
    <property type="match status" value="1"/>
</dbReference>
<dbReference type="GO" id="GO:0006869">
    <property type="term" value="P:lipid transport"/>
    <property type="evidence" value="ECO:0007669"/>
    <property type="project" value="UniProtKB-UniRule"/>
</dbReference>
<feature type="compositionally biased region" description="Low complexity" evidence="3">
    <location>
        <begin position="167"/>
        <end position="185"/>
    </location>
</feature>
<dbReference type="OrthoDB" id="203678at2759"/>
<name>F4S975_MELLP</name>
<accession>F4S975</accession>
<gene>
    <name evidence="4" type="ORF">MELLADRAFT_76017</name>
</gene>
<dbReference type="InParanoid" id="F4S975"/>
<feature type="compositionally biased region" description="Polar residues" evidence="3">
    <location>
        <begin position="1"/>
        <end position="30"/>
    </location>
</feature>
<dbReference type="STRING" id="747676.F4S975"/>
<comment type="similarity">
    <text evidence="1 2">Belongs to the VPS51 family.</text>
</comment>
<dbReference type="HOGENOM" id="CLU_1050214_0_0_1"/>
<sequence>MQSKQTELNTTSRPNPKPMNQFNKISTTGDPTLAKKRNRNLLRDYYGLSSTSSNHPPEETHDMDSVLFNHQVWFERLIQDSSGSTTSTGSSGSRLDLILSNANQIVSEIRELDGERQSLVYNHHHELVDASVTIGKMKTSAETLDNTLNELQTEFSSISETISTISNSFSSSSSTKPKSQTPKTPSTKEKELTEYLLPIISLPIILRSLINTGNKIKSDQLWGEWEIILKSFEELGIENIKKIGNECREILRQARNLK</sequence>
<dbReference type="VEuPathDB" id="FungiDB:MELLADRAFT_76017"/>
<dbReference type="InterPro" id="IPR014812">
    <property type="entry name" value="Vps51"/>
</dbReference>
<evidence type="ECO:0000256" key="2">
    <source>
        <dbReference type="RuleBase" id="RU368010"/>
    </source>
</evidence>
<proteinExistence type="inferred from homology"/>
<dbReference type="KEGG" id="mlr:MELLADRAFT_76017"/>
<dbReference type="GO" id="GO:0042147">
    <property type="term" value="P:retrograde transport, endosome to Golgi"/>
    <property type="evidence" value="ECO:0007669"/>
    <property type="project" value="UniProtKB-UniRule"/>
</dbReference>
<protein>
    <recommendedName>
        <fullName evidence="2">Vacuolar protein sorting-associated protein 51 homolog</fullName>
    </recommendedName>
</protein>
<evidence type="ECO:0000256" key="1">
    <source>
        <dbReference type="ARBA" id="ARBA00006080"/>
    </source>
</evidence>
<dbReference type="GO" id="GO:1990745">
    <property type="term" value="C:EARP complex"/>
    <property type="evidence" value="ECO:0007669"/>
    <property type="project" value="TreeGrafter"/>
</dbReference>
<dbReference type="GO" id="GO:0048193">
    <property type="term" value="P:Golgi vesicle transport"/>
    <property type="evidence" value="ECO:0007669"/>
    <property type="project" value="TreeGrafter"/>
</dbReference>
<reference evidence="5" key="1">
    <citation type="journal article" date="2011" name="Proc. Natl. Acad. Sci. U.S.A.">
        <title>Obligate biotrophy features unraveled by the genomic analysis of rust fungi.</title>
        <authorList>
            <person name="Duplessis S."/>
            <person name="Cuomo C.A."/>
            <person name="Lin Y.-C."/>
            <person name="Aerts A."/>
            <person name="Tisserant E."/>
            <person name="Veneault-Fourrey C."/>
            <person name="Joly D.L."/>
            <person name="Hacquard S."/>
            <person name="Amselem J."/>
            <person name="Cantarel B.L."/>
            <person name="Chiu R."/>
            <person name="Coutinho P.M."/>
            <person name="Feau N."/>
            <person name="Field M."/>
            <person name="Frey P."/>
            <person name="Gelhaye E."/>
            <person name="Goldberg J."/>
            <person name="Grabherr M.G."/>
            <person name="Kodira C.D."/>
            <person name="Kohler A."/>
            <person name="Kuees U."/>
            <person name="Lindquist E.A."/>
            <person name="Lucas S.M."/>
            <person name="Mago R."/>
            <person name="Mauceli E."/>
            <person name="Morin E."/>
            <person name="Murat C."/>
            <person name="Pangilinan J.L."/>
            <person name="Park R."/>
            <person name="Pearson M."/>
            <person name="Quesneville H."/>
            <person name="Rouhier N."/>
            <person name="Sakthikumar S."/>
            <person name="Salamov A.A."/>
            <person name="Schmutz J."/>
            <person name="Selles B."/>
            <person name="Shapiro H."/>
            <person name="Tanguay P."/>
            <person name="Tuskan G.A."/>
            <person name="Henrissat B."/>
            <person name="Van de Peer Y."/>
            <person name="Rouze P."/>
            <person name="Ellis J.G."/>
            <person name="Dodds P.N."/>
            <person name="Schein J.E."/>
            <person name="Zhong S."/>
            <person name="Hamelin R.C."/>
            <person name="Grigoriev I.V."/>
            <person name="Szabo L.J."/>
            <person name="Martin F."/>
        </authorList>
    </citation>
    <scope>NUCLEOTIDE SEQUENCE [LARGE SCALE GENOMIC DNA]</scope>
    <source>
        <strain evidence="5">98AG31 / pathotype 3-4-7</strain>
    </source>
</reference>
<dbReference type="GeneID" id="18932711"/>
<keyword evidence="2" id="KW-0445">Lipid transport</keyword>
<keyword evidence="5" id="KW-1185">Reference proteome</keyword>
<evidence type="ECO:0000313" key="4">
    <source>
        <dbReference type="EMBL" id="EGF98813.1"/>
    </source>
</evidence>
<dbReference type="GO" id="GO:0032456">
    <property type="term" value="P:endocytic recycling"/>
    <property type="evidence" value="ECO:0007669"/>
    <property type="project" value="TreeGrafter"/>
</dbReference>
<dbReference type="GO" id="GO:0015031">
    <property type="term" value="P:protein transport"/>
    <property type="evidence" value="ECO:0007669"/>
    <property type="project" value="UniProtKB-UniRule"/>
</dbReference>
<dbReference type="GO" id="GO:0016020">
    <property type="term" value="C:membrane"/>
    <property type="evidence" value="ECO:0007669"/>
    <property type="project" value="TreeGrafter"/>
</dbReference>
<dbReference type="GO" id="GO:0005829">
    <property type="term" value="C:cytosol"/>
    <property type="evidence" value="ECO:0007669"/>
    <property type="project" value="GOC"/>
</dbReference>
<dbReference type="AlphaFoldDB" id="F4S975"/>
<feature type="region of interest" description="Disordered" evidence="3">
    <location>
        <begin position="1"/>
        <end position="32"/>
    </location>
</feature>
<dbReference type="PANTHER" id="PTHR15954">
    <property type="entry name" value="VACUOLAR PROTEIN SORTING-ASSOCIATED PROTEIN 51 HOMOLOG"/>
    <property type="match status" value="1"/>
</dbReference>
<keyword evidence="2" id="KW-0813">Transport</keyword>
<dbReference type="GO" id="GO:0000938">
    <property type="term" value="C:GARP complex"/>
    <property type="evidence" value="ECO:0007669"/>
    <property type="project" value="UniProtKB-UniRule"/>
</dbReference>
<feature type="region of interest" description="Disordered" evidence="3">
    <location>
        <begin position="167"/>
        <end position="189"/>
    </location>
</feature>
<comment type="function">
    <text evidence="2">Acts as component of the GARP complex that is involved in retrograde transport from early and late endosomes to the trans-Golgi network (TGN).</text>
</comment>
<dbReference type="eggNOG" id="KOG2346">
    <property type="taxonomic scope" value="Eukaryota"/>
</dbReference>
<keyword evidence="2" id="KW-0333">Golgi apparatus</keyword>
<dbReference type="EMBL" id="GL883169">
    <property type="protein sequence ID" value="EGF98813.1"/>
    <property type="molecule type" value="Genomic_DNA"/>
</dbReference>
<organism evidence="5">
    <name type="scientific">Melampsora larici-populina (strain 98AG31 / pathotype 3-4-7)</name>
    <name type="common">Poplar leaf rust fungus</name>
    <dbReference type="NCBI Taxonomy" id="747676"/>
    <lineage>
        <taxon>Eukaryota</taxon>
        <taxon>Fungi</taxon>
        <taxon>Dikarya</taxon>
        <taxon>Basidiomycota</taxon>
        <taxon>Pucciniomycotina</taxon>
        <taxon>Pucciniomycetes</taxon>
        <taxon>Pucciniales</taxon>
        <taxon>Melampsoraceae</taxon>
        <taxon>Melampsora</taxon>
    </lineage>
</organism>
<dbReference type="Proteomes" id="UP000001072">
    <property type="component" value="Unassembled WGS sequence"/>
</dbReference>